<protein>
    <submittedName>
        <fullName evidence="3">ArsR family transcriptional regulator</fullName>
    </submittedName>
</protein>
<dbReference type="RefSeq" id="WP_077292359.1">
    <property type="nucleotide sequence ID" value="NZ_CP019630.1"/>
</dbReference>
<dbReference type="EMBL" id="CP019630">
    <property type="protein sequence ID" value="AQQ05799.1"/>
    <property type="molecule type" value="Genomic_DNA"/>
</dbReference>
<dbReference type="InterPro" id="IPR007844">
    <property type="entry name" value="AsmA"/>
</dbReference>
<keyword evidence="4" id="KW-1185">Reference proteome</keyword>
<evidence type="ECO:0000313" key="4">
    <source>
        <dbReference type="Proteomes" id="UP000188174"/>
    </source>
</evidence>
<dbReference type="PIRSF" id="PIRSF034039">
    <property type="entry name" value="UCP034039"/>
    <property type="match status" value="1"/>
</dbReference>
<sequence length="1282" mass="135954">MGVTVILVLVAALVGPFFIDWTVYRSTFESYAERALGHRVTVLGEADLRLLPAPSISFSDVRVGGAEDPLLVVSRFDMRIELPSLLKGEIRVLDMELDRPHLSLSLDEAGRLDWLTAMTSSGAIAKLAPDDLSFEKVTIRDGALTIVDARSGEINRIDDGNLVVSARSLEGPFRGAGSLTLNGAPYTVSLATGRAQENAGLRVKGEVTPTDRPVNFAFDGQLQVADAAPEFDGRFTIASVALEENDPNIWQAEGQFTADIAEVAVPEFEFRYGPEDRRLSMTGNADLIYAGEKRFEIRAKSKQVDLDRLLGGGPQSPVDINEAATRLIAALRVVPLPSIDGAVSMDVPALVAGGGIIQNVRLDLETMLGGWRVARLAGRLPGRTTVATQGDLGLEPSLTYRGAVSISSDQPGSLLSWWRQKEAGVGTIEPVSLEGRLNLVPEGAALDNLRLTIAGSEARGGLAYRIPRSGNSEFSLSLEADRLDLDQIENLAALLHPQAVEAGEPADPKGLDVSLRLRAKQVVARGVEGEGLALEAEYSDGGVRIDRLFANDLAGARLDVSGDIRNLFSAPEGAVSGTLDARDLSGLVALAGGLFPETVFVERLERAAASLVPAKFDAELKAAAVGEATDMTLRLDGSAGGADAAINAELKGRVDQWHDAEVAVGVELKGPDGGRLLQQLGFDVIPLEAAGTGHLALNVSGIPAKGLATDLSTEIGGSSVEANGTLTLKKDEAPEYLVSVTAETADLGPLALMAGRVLPVMSGTIPAALSVDVEGIGSSMAVSRAEGSLGTTTFEGRLEGDLEPAPGERNRRFSGEITVSEADLRTMTELVLGPDQWFSAGDGSSIWPTTPFGSPLLDGLDLTMQFKADRMLLDEDTAITGPSAEIRLSPSLFRLDGLQGAFAGGQLDGSLSIRRTEAEAAASGRVKLDNADLRQVSWRPDNRAVASGTLDLYLEFEGAGRSISAIVSGLNGGGTFSMENGDFRGLNPQAFPLVTRAVDAGLDLQENKIRDVFVSHMAAGSLPFKRVDGTLTMVGGRLSARNVVVDAEKAEIFGSAEVNLASYDLDADFSLKVDPGEDAVTGAEPQVGLLFEGAVEAPERRIDIAPFTAYLTLRAFEREVERVEKLQAEILERDRLVRELKNQREGEARRERQAARAAEEEQLRLEQEQSGEDIQPQPDPDKQENSALPQKTDDAPRRETRAAPPPVPAPAPAPAPAVAAAPFAERIRAVLETPDLEDLTAAPDTAPVTNPSNSLPPLDPPVSIEDLLTRDVGSPLVLPGAQ</sequence>
<evidence type="ECO:0000313" key="3">
    <source>
        <dbReference type="EMBL" id="AQQ05799.1"/>
    </source>
</evidence>
<proteinExistence type="predicted"/>
<feature type="compositionally biased region" description="Basic and acidic residues" evidence="1">
    <location>
        <begin position="1191"/>
        <end position="1201"/>
    </location>
</feature>
<feature type="region of interest" description="Disordered" evidence="1">
    <location>
        <begin position="1142"/>
        <end position="1282"/>
    </location>
</feature>
<dbReference type="InterPro" id="IPR052894">
    <property type="entry name" value="AsmA-related"/>
</dbReference>
<reference evidence="3 4" key="1">
    <citation type="submission" date="2017-02" db="EMBL/GenBank/DDBJ databases">
        <authorList>
            <person name="Jeong S."/>
        </authorList>
    </citation>
    <scope>NUCLEOTIDE SEQUENCE [LARGE SCALE GENOMIC DNA]</scope>
    <source>
        <strain evidence="3 4">RMAR6-6</strain>
    </source>
</reference>
<evidence type="ECO:0000256" key="1">
    <source>
        <dbReference type="SAM" id="MobiDB-lite"/>
    </source>
</evidence>
<dbReference type="Pfam" id="PF05170">
    <property type="entry name" value="AsmA"/>
    <property type="match status" value="2"/>
</dbReference>
<name>A0ABN4WZE3_9HYPH</name>
<feature type="domain" description="AsmA" evidence="2">
    <location>
        <begin position="839"/>
        <end position="1039"/>
    </location>
</feature>
<evidence type="ECO:0000259" key="2">
    <source>
        <dbReference type="Pfam" id="PF05170"/>
    </source>
</evidence>
<dbReference type="Proteomes" id="UP000188174">
    <property type="component" value="Chromosome"/>
</dbReference>
<feature type="domain" description="AsmA" evidence="2">
    <location>
        <begin position="4"/>
        <end position="175"/>
    </location>
</feature>
<dbReference type="InterPro" id="IPR017023">
    <property type="entry name" value="UCP034039"/>
</dbReference>
<feature type="compositionally biased region" description="Pro residues" evidence="1">
    <location>
        <begin position="1203"/>
        <end position="1215"/>
    </location>
</feature>
<dbReference type="PANTHER" id="PTHR30441:SF4">
    <property type="entry name" value="PROTEIN ASMA"/>
    <property type="match status" value="1"/>
</dbReference>
<feature type="compositionally biased region" description="Basic and acidic residues" evidence="1">
    <location>
        <begin position="1142"/>
        <end position="1167"/>
    </location>
</feature>
<gene>
    <name evidence="3" type="ORF">B0E33_21335</name>
</gene>
<dbReference type="PANTHER" id="PTHR30441">
    <property type="entry name" value="DUF748 DOMAIN-CONTAINING PROTEIN"/>
    <property type="match status" value="1"/>
</dbReference>
<accession>A0ABN4WZE3</accession>
<organism evidence="3 4">
    <name type="scientific">Roseibium algicola</name>
    <dbReference type="NCBI Taxonomy" id="2857014"/>
    <lineage>
        <taxon>Bacteria</taxon>
        <taxon>Pseudomonadati</taxon>
        <taxon>Pseudomonadota</taxon>
        <taxon>Alphaproteobacteria</taxon>
        <taxon>Hyphomicrobiales</taxon>
        <taxon>Stappiaceae</taxon>
        <taxon>Roseibium</taxon>
    </lineage>
</organism>